<keyword evidence="7" id="KW-1015">Disulfide bond</keyword>
<dbReference type="GO" id="GO:0046872">
    <property type="term" value="F:metal ion binding"/>
    <property type="evidence" value="ECO:0007669"/>
    <property type="project" value="UniProtKB-KW"/>
</dbReference>
<keyword evidence="13" id="KW-1185">Reference proteome</keyword>
<dbReference type="EMBL" id="NBWZ01000001">
    <property type="protein sequence ID" value="RFA10534.1"/>
    <property type="molecule type" value="Genomic_DNA"/>
</dbReference>
<evidence type="ECO:0000259" key="11">
    <source>
        <dbReference type="PROSITE" id="PS51296"/>
    </source>
</evidence>
<evidence type="ECO:0000256" key="10">
    <source>
        <dbReference type="SAM" id="MobiDB-lite"/>
    </source>
</evidence>
<evidence type="ECO:0000313" key="13">
    <source>
        <dbReference type="Proteomes" id="UP000256486"/>
    </source>
</evidence>
<gene>
    <name evidence="12" type="ORF">B7R54_15965</name>
</gene>
<evidence type="ECO:0000256" key="8">
    <source>
        <dbReference type="ARBA" id="ARBA00029586"/>
    </source>
</evidence>
<dbReference type="CDD" id="cd03467">
    <property type="entry name" value="Rieske"/>
    <property type="match status" value="1"/>
</dbReference>
<dbReference type="RefSeq" id="WP_116415908.1">
    <property type="nucleotide sequence ID" value="NZ_NBWZ01000001.1"/>
</dbReference>
<keyword evidence="4" id="KW-0479">Metal-binding</keyword>
<keyword evidence="5" id="KW-0408">Iron</keyword>
<dbReference type="InterPro" id="IPR036922">
    <property type="entry name" value="Rieske_2Fe-2S_sf"/>
</dbReference>
<evidence type="ECO:0000256" key="9">
    <source>
        <dbReference type="ARBA" id="ARBA00034078"/>
    </source>
</evidence>
<dbReference type="PROSITE" id="PS51296">
    <property type="entry name" value="RIESKE"/>
    <property type="match status" value="1"/>
</dbReference>
<keyword evidence="3" id="KW-0001">2Fe-2S</keyword>
<dbReference type="AlphaFoldDB" id="A0A3E0VKM4"/>
<comment type="function">
    <text evidence="1">Iron-sulfur subunit of the cytochrome bc1 complex, an essential component of the respiratory electron transport chain required for ATP synthesis. The bc1 complex catalyzes the oxidation of menaquinol and the reduction of cytochrome c in the respiratory chain. The bc1 complex operates through a Q-cycle mechanism that couples electron transfer to generation of the proton gradient that drives ATP synthesis.</text>
</comment>
<dbReference type="PRINTS" id="PR00162">
    <property type="entry name" value="RIESKE"/>
</dbReference>
<reference evidence="12 13" key="1">
    <citation type="submission" date="2017-04" db="EMBL/GenBank/DDBJ databases">
        <title>Comparative genome analysis of Subtercola boreus.</title>
        <authorList>
            <person name="Cho Y.-J."/>
            <person name="Cho A."/>
            <person name="Kim O.-S."/>
            <person name="Lee J.-I."/>
        </authorList>
    </citation>
    <scope>NUCLEOTIDE SEQUENCE [LARGE SCALE GENOMIC DNA]</scope>
    <source>
        <strain evidence="12 13">K300</strain>
    </source>
</reference>
<evidence type="ECO:0000313" key="12">
    <source>
        <dbReference type="EMBL" id="RFA10534.1"/>
    </source>
</evidence>
<dbReference type="InterPro" id="IPR014349">
    <property type="entry name" value="Rieske_Fe-S_prot"/>
</dbReference>
<dbReference type="Gene3D" id="2.102.10.10">
    <property type="entry name" value="Rieske [2Fe-2S] iron-sulphur domain"/>
    <property type="match status" value="1"/>
</dbReference>
<feature type="domain" description="Rieske" evidence="11">
    <location>
        <begin position="72"/>
        <end position="165"/>
    </location>
</feature>
<protein>
    <recommendedName>
        <fullName evidence="2">Cytochrome bc1 complex Rieske iron-sulfur subunit</fullName>
    </recommendedName>
    <alternativeName>
        <fullName evidence="8">Cytochrome bc1 reductase complex subunit QcrA</fullName>
    </alternativeName>
</protein>
<dbReference type="PANTHER" id="PTHR10134">
    <property type="entry name" value="CYTOCHROME B-C1 COMPLEX SUBUNIT RIESKE, MITOCHONDRIAL"/>
    <property type="match status" value="1"/>
</dbReference>
<organism evidence="12 13">
    <name type="scientific">Subtercola boreus</name>
    <dbReference type="NCBI Taxonomy" id="120213"/>
    <lineage>
        <taxon>Bacteria</taxon>
        <taxon>Bacillati</taxon>
        <taxon>Actinomycetota</taxon>
        <taxon>Actinomycetes</taxon>
        <taxon>Micrococcales</taxon>
        <taxon>Microbacteriaceae</taxon>
        <taxon>Subtercola</taxon>
    </lineage>
</organism>
<dbReference type="Pfam" id="PF00355">
    <property type="entry name" value="Rieske"/>
    <property type="match status" value="1"/>
</dbReference>
<comment type="cofactor">
    <cofactor evidence="9">
        <name>[2Fe-2S] cluster</name>
        <dbReference type="ChEBI" id="CHEBI:190135"/>
    </cofactor>
</comment>
<name>A0A3E0VKM4_9MICO</name>
<evidence type="ECO:0000256" key="7">
    <source>
        <dbReference type="ARBA" id="ARBA00023157"/>
    </source>
</evidence>
<evidence type="ECO:0000256" key="3">
    <source>
        <dbReference type="ARBA" id="ARBA00022714"/>
    </source>
</evidence>
<dbReference type="OrthoDB" id="25106at2"/>
<dbReference type="PROSITE" id="PS51257">
    <property type="entry name" value="PROKAR_LIPOPROTEIN"/>
    <property type="match status" value="1"/>
</dbReference>
<dbReference type="InterPro" id="IPR005805">
    <property type="entry name" value="Rieske_Fe-S_prot_C"/>
</dbReference>
<dbReference type="GO" id="GO:0016705">
    <property type="term" value="F:oxidoreductase activity, acting on paired donors, with incorporation or reduction of molecular oxygen"/>
    <property type="evidence" value="ECO:0007669"/>
    <property type="project" value="UniProtKB-ARBA"/>
</dbReference>
<keyword evidence="6" id="KW-0411">Iron-sulfur</keyword>
<dbReference type="Proteomes" id="UP000256486">
    <property type="component" value="Unassembled WGS sequence"/>
</dbReference>
<dbReference type="SUPFAM" id="SSF50022">
    <property type="entry name" value="ISP domain"/>
    <property type="match status" value="1"/>
</dbReference>
<proteinExistence type="predicted"/>
<evidence type="ECO:0000256" key="2">
    <source>
        <dbReference type="ARBA" id="ARBA00015816"/>
    </source>
</evidence>
<dbReference type="GO" id="GO:0016020">
    <property type="term" value="C:membrane"/>
    <property type="evidence" value="ECO:0007669"/>
    <property type="project" value="InterPro"/>
</dbReference>
<evidence type="ECO:0000256" key="6">
    <source>
        <dbReference type="ARBA" id="ARBA00023014"/>
    </source>
</evidence>
<dbReference type="GO" id="GO:0051537">
    <property type="term" value="F:2 iron, 2 sulfur cluster binding"/>
    <property type="evidence" value="ECO:0007669"/>
    <property type="project" value="UniProtKB-KW"/>
</dbReference>
<feature type="region of interest" description="Disordered" evidence="10">
    <location>
        <begin position="41"/>
        <end position="64"/>
    </location>
</feature>
<comment type="caution">
    <text evidence="12">The sequence shown here is derived from an EMBL/GenBank/DDBJ whole genome shotgun (WGS) entry which is preliminary data.</text>
</comment>
<dbReference type="InterPro" id="IPR017941">
    <property type="entry name" value="Rieske_2Fe-2S"/>
</dbReference>
<dbReference type="GO" id="GO:0004497">
    <property type="term" value="F:monooxygenase activity"/>
    <property type="evidence" value="ECO:0007669"/>
    <property type="project" value="UniProtKB-ARBA"/>
</dbReference>
<accession>A0A3E0VKM4</accession>
<evidence type="ECO:0000256" key="4">
    <source>
        <dbReference type="ARBA" id="ARBA00022723"/>
    </source>
</evidence>
<evidence type="ECO:0000256" key="5">
    <source>
        <dbReference type="ARBA" id="ARBA00023004"/>
    </source>
</evidence>
<sequence length="166" mass="15662">MTENKTVTRRVILTAGTTGVVGAGTLLLAACSTGGADSGASTSGGSAATGSTTGSATAPSGAASGSAAGGGAEIAKLADVPVGQATTVTFDGQEILVAQPTAGTVVAFSSVCPHQGCAVAFAKTDFACPCHGSTFELATGDVTRGPAQKGLTPVSLTVSGDTIVAG</sequence>
<evidence type="ECO:0000256" key="1">
    <source>
        <dbReference type="ARBA" id="ARBA00002494"/>
    </source>
</evidence>